<dbReference type="Proteomes" id="UP000886804">
    <property type="component" value="Unassembled WGS sequence"/>
</dbReference>
<dbReference type="PANTHER" id="PTHR21600">
    <property type="entry name" value="MITOCHONDRIAL RNA PSEUDOURIDINE SYNTHASE"/>
    <property type="match status" value="1"/>
</dbReference>
<dbReference type="InterPro" id="IPR036986">
    <property type="entry name" value="S4_RNA-bd_sf"/>
</dbReference>
<name>A0A9D2L7V1_9FIRM</name>
<reference evidence="8" key="1">
    <citation type="journal article" date="2021" name="PeerJ">
        <title>Extensive microbial diversity within the chicken gut microbiome revealed by metagenomics and culture.</title>
        <authorList>
            <person name="Gilroy R."/>
            <person name="Ravi A."/>
            <person name="Getino M."/>
            <person name="Pursley I."/>
            <person name="Horton D.L."/>
            <person name="Alikhan N.F."/>
            <person name="Baker D."/>
            <person name="Gharbi K."/>
            <person name="Hall N."/>
            <person name="Watson M."/>
            <person name="Adriaenssens E.M."/>
            <person name="Foster-Nyarko E."/>
            <person name="Jarju S."/>
            <person name="Secka A."/>
            <person name="Antonio M."/>
            <person name="Oren A."/>
            <person name="Chaudhuri R.R."/>
            <person name="La Ragione R."/>
            <person name="Hildebrand F."/>
            <person name="Pallen M.J."/>
        </authorList>
    </citation>
    <scope>NUCLEOTIDE SEQUENCE</scope>
    <source>
        <strain evidence="8">CHK188-4685</strain>
    </source>
</reference>
<evidence type="ECO:0000313" key="8">
    <source>
        <dbReference type="EMBL" id="HJB07599.1"/>
    </source>
</evidence>
<feature type="domain" description="RNA-binding S4" evidence="7">
    <location>
        <begin position="13"/>
        <end position="78"/>
    </location>
</feature>
<dbReference type="CDD" id="cd02869">
    <property type="entry name" value="PseudoU_synth_RluA_like"/>
    <property type="match status" value="1"/>
</dbReference>
<reference evidence="8" key="2">
    <citation type="submission" date="2021-04" db="EMBL/GenBank/DDBJ databases">
        <authorList>
            <person name="Gilroy R."/>
        </authorList>
    </citation>
    <scope>NUCLEOTIDE SEQUENCE</scope>
    <source>
        <strain evidence="8">CHK188-4685</strain>
    </source>
</reference>
<dbReference type="PANTHER" id="PTHR21600:SF83">
    <property type="entry name" value="PSEUDOURIDYLATE SYNTHASE RPUSD4, MITOCHONDRIAL"/>
    <property type="match status" value="1"/>
</dbReference>
<dbReference type="Pfam" id="PF00849">
    <property type="entry name" value="PseudoU_synth_2"/>
    <property type="match status" value="1"/>
</dbReference>
<dbReference type="Gene3D" id="3.30.2350.10">
    <property type="entry name" value="Pseudouridine synthase"/>
    <property type="match status" value="1"/>
</dbReference>
<gene>
    <name evidence="8" type="ORF">H9716_06990</name>
</gene>
<dbReference type="InterPro" id="IPR006145">
    <property type="entry name" value="PsdUridine_synth_RsuA/RluA"/>
</dbReference>
<evidence type="ECO:0000256" key="6">
    <source>
        <dbReference type="PROSITE-ProRule" id="PRU00182"/>
    </source>
</evidence>
<organism evidence="8 9">
    <name type="scientific">Candidatus Enterocloster faecavium</name>
    <dbReference type="NCBI Taxonomy" id="2838560"/>
    <lineage>
        <taxon>Bacteria</taxon>
        <taxon>Bacillati</taxon>
        <taxon>Bacillota</taxon>
        <taxon>Clostridia</taxon>
        <taxon>Lachnospirales</taxon>
        <taxon>Lachnospiraceae</taxon>
        <taxon>Enterocloster</taxon>
    </lineage>
</organism>
<evidence type="ECO:0000256" key="1">
    <source>
        <dbReference type="ARBA" id="ARBA00000073"/>
    </source>
</evidence>
<keyword evidence="6" id="KW-0694">RNA-binding</keyword>
<evidence type="ECO:0000256" key="3">
    <source>
        <dbReference type="ARBA" id="ARBA00023235"/>
    </source>
</evidence>
<dbReference type="Gene3D" id="3.10.290.10">
    <property type="entry name" value="RNA-binding S4 domain"/>
    <property type="match status" value="1"/>
</dbReference>
<dbReference type="AlphaFoldDB" id="A0A9D2L7V1"/>
<proteinExistence type="inferred from homology"/>
<dbReference type="InterPro" id="IPR002942">
    <property type="entry name" value="S4_RNA-bd"/>
</dbReference>
<dbReference type="Pfam" id="PF01479">
    <property type="entry name" value="S4"/>
    <property type="match status" value="1"/>
</dbReference>
<comment type="similarity">
    <text evidence="2">Belongs to the pseudouridine synthase RluA family.</text>
</comment>
<evidence type="ECO:0000256" key="4">
    <source>
        <dbReference type="ARBA" id="ARBA00031870"/>
    </source>
</evidence>
<comment type="catalytic activity">
    <reaction evidence="1">
        <text>a uridine in RNA = a pseudouridine in RNA</text>
        <dbReference type="Rhea" id="RHEA:48348"/>
        <dbReference type="Rhea" id="RHEA-COMP:12068"/>
        <dbReference type="Rhea" id="RHEA-COMP:12069"/>
        <dbReference type="ChEBI" id="CHEBI:65314"/>
        <dbReference type="ChEBI" id="CHEBI:65315"/>
    </reaction>
</comment>
<dbReference type="SUPFAM" id="SSF55120">
    <property type="entry name" value="Pseudouridine synthase"/>
    <property type="match status" value="1"/>
</dbReference>
<dbReference type="SMART" id="SM00363">
    <property type="entry name" value="S4"/>
    <property type="match status" value="1"/>
</dbReference>
<dbReference type="CDD" id="cd00165">
    <property type="entry name" value="S4"/>
    <property type="match status" value="1"/>
</dbReference>
<dbReference type="EMBL" id="DWYS01000084">
    <property type="protein sequence ID" value="HJB07599.1"/>
    <property type="molecule type" value="Genomic_DNA"/>
</dbReference>
<dbReference type="GO" id="GO:0000455">
    <property type="term" value="P:enzyme-directed rRNA pseudouridine synthesis"/>
    <property type="evidence" value="ECO:0007669"/>
    <property type="project" value="UniProtKB-ARBA"/>
</dbReference>
<dbReference type="PROSITE" id="PS50889">
    <property type="entry name" value="S4"/>
    <property type="match status" value="1"/>
</dbReference>
<dbReference type="InterPro" id="IPR050188">
    <property type="entry name" value="RluA_PseudoU_synthase"/>
</dbReference>
<accession>A0A9D2L7V1</accession>
<comment type="caution">
    <text evidence="8">The sequence shown here is derived from an EMBL/GenBank/DDBJ whole genome shotgun (WGS) entry which is preliminary data.</text>
</comment>
<evidence type="ECO:0000256" key="2">
    <source>
        <dbReference type="ARBA" id="ARBA00010876"/>
    </source>
</evidence>
<protein>
    <recommendedName>
        <fullName evidence="4">RNA pseudouridylate synthase</fullName>
    </recommendedName>
    <alternativeName>
        <fullName evidence="5">RNA-uridine isomerase</fullName>
    </alternativeName>
</protein>
<dbReference type="InterPro" id="IPR020103">
    <property type="entry name" value="PsdUridine_synth_cat_dom_sf"/>
</dbReference>
<sequence>MQMLEITPEEAGQRLDKLLGKYLNQAPKSFLYKMMRKKNITLNGKKCDGSERLSGGDVVKMFLSDETIEKFRAAVPSPLKPPASGQLKGTAAALMSALDVVYEDSHILILNKPSGILSQKAREQDISLNEIMLNYLISSGKLTPQQLRAFRPSICNRLDRNTSGLVAAGRSLAGLQILNQAFKDRSMEKYYQCIVKGKVEEKQRIQGFLVKNEASNQVLVSSSPMENSLPIATEYQPLAYGAGMTLLQVELLTGRSHQIRAHLASIGHPIGGDYKYGDPRFNRLLKESCGVTSQLLHAWKLVMPHSLEEPLSDLAGRSFCAPVPEEFGRVEEKYFSSL</sequence>
<evidence type="ECO:0000259" key="7">
    <source>
        <dbReference type="SMART" id="SM00363"/>
    </source>
</evidence>
<evidence type="ECO:0000313" key="9">
    <source>
        <dbReference type="Proteomes" id="UP000886804"/>
    </source>
</evidence>
<keyword evidence="3" id="KW-0413">Isomerase</keyword>
<dbReference type="GO" id="GO:0003723">
    <property type="term" value="F:RNA binding"/>
    <property type="evidence" value="ECO:0007669"/>
    <property type="project" value="UniProtKB-KW"/>
</dbReference>
<dbReference type="GO" id="GO:0120159">
    <property type="term" value="F:rRNA pseudouridine synthase activity"/>
    <property type="evidence" value="ECO:0007669"/>
    <property type="project" value="UniProtKB-ARBA"/>
</dbReference>
<evidence type="ECO:0000256" key="5">
    <source>
        <dbReference type="ARBA" id="ARBA00033164"/>
    </source>
</evidence>